<dbReference type="InterPro" id="IPR029441">
    <property type="entry name" value="Cass2"/>
</dbReference>
<dbReference type="SMART" id="SM00871">
    <property type="entry name" value="AraC_E_bind"/>
    <property type="match status" value="1"/>
</dbReference>
<gene>
    <name evidence="5" type="ORF">CCE28_01240</name>
</gene>
<dbReference type="Proteomes" id="UP000216024">
    <property type="component" value="Unassembled WGS sequence"/>
</dbReference>
<dbReference type="SUPFAM" id="SSF55136">
    <property type="entry name" value="Probable bacterial effector-binding domain"/>
    <property type="match status" value="1"/>
</dbReference>
<dbReference type="SMART" id="SM00342">
    <property type="entry name" value="HTH_ARAC"/>
    <property type="match status" value="1"/>
</dbReference>
<dbReference type="InterPro" id="IPR011256">
    <property type="entry name" value="Reg_factor_effector_dom_sf"/>
</dbReference>
<evidence type="ECO:0000313" key="6">
    <source>
        <dbReference type="Proteomes" id="UP000216024"/>
    </source>
</evidence>
<name>A0A267MN95_9FIRM</name>
<dbReference type="Pfam" id="PF12833">
    <property type="entry name" value="HTH_18"/>
    <property type="match status" value="1"/>
</dbReference>
<dbReference type="GO" id="GO:0003700">
    <property type="term" value="F:DNA-binding transcription factor activity"/>
    <property type="evidence" value="ECO:0007669"/>
    <property type="project" value="InterPro"/>
</dbReference>
<dbReference type="PANTHER" id="PTHR47504:SF5">
    <property type="entry name" value="RIGHT ORIGIN-BINDING PROTEIN"/>
    <property type="match status" value="1"/>
</dbReference>
<dbReference type="PANTHER" id="PTHR47504">
    <property type="entry name" value="RIGHT ORIGIN-BINDING PROTEIN"/>
    <property type="match status" value="1"/>
</dbReference>
<keyword evidence="3" id="KW-0804">Transcription</keyword>
<dbReference type="PROSITE" id="PS00041">
    <property type="entry name" value="HTH_ARAC_FAMILY_1"/>
    <property type="match status" value="1"/>
</dbReference>
<dbReference type="InterPro" id="IPR018060">
    <property type="entry name" value="HTH_AraC"/>
</dbReference>
<dbReference type="InterPro" id="IPR009057">
    <property type="entry name" value="Homeodomain-like_sf"/>
</dbReference>
<evidence type="ECO:0000313" key="5">
    <source>
        <dbReference type="EMBL" id="PAB61081.1"/>
    </source>
</evidence>
<accession>A0A267MN95</accession>
<keyword evidence="2" id="KW-0238">DNA-binding</keyword>
<feature type="domain" description="HTH araC/xylS-type" evidence="4">
    <location>
        <begin position="8"/>
        <end position="106"/>
    </location>
</feature>
<dbReference type="AlphaFoldDB" id="A0A267MN95"/>
<evidence type="ECO:0000256" key="2">
    <source>
        <dbReference type="ARBA" id="ARBA00023125"/>
    </source>
</evidence>
<evidence type="ECO:0000256" key="3">
    <source>
        <dbReference type="ARBA" id="ARBA00023163"/>
    </source>
</evidence>
<dbReference type="InterPro" id="IPR050959">
    <property type="entry name" value="MarA-like"/>
</dbReference>
<reference evidence="5 6" key="1">
    <citation type="submission" date="2017-06" db="EMBL/GenBank/DDBJ databases">
        <title>Draft genome sequence of anaerobic fermentative bacterium Anaeromicrobium sediminis DY2726D isolated from West Pacific Ocean sediments.</title>
        <authorList>
            <person name="Zeng X."/>
        </authorList>
    </citation>
    <scope>NUCLEOTIDE SEQUENCE [LARGE SCALE GENOMIC DNA]</scope>
    <source>
        <strain evidence="5 6">DY2726D</strain>
    </source>
</reference>
<dbReference type="OrthoDB" id="9801123at2"/>
<dbReference type="PRINTS" id="PR00032">
    <property type="entry name" value="HTHARAC"/>
</dbReference>
<evidence type="ECO:0000256" key="1">
    <source>
        <dbReference type="ARBA" id="ARBA00023015"/>
    </source>
</evidence>
<dbReference type="Gene3D" id="3.20.80.10">
    <property type="entry name" value="Regulatory factor, effector binding domain"/>
    <property type="match status" value="1"/>
</dbReference>
<dbReference type="Gene3D" id="1.10.10.60">
    <property type="entry name" value="Homeodomain-like"/>
    <property type="match status" value="2"/>
</dbReference>
<dbReference type="Pfam" id="PF14526">
    <property type="entry name" value="Cass2"/>
    <property type="match status" value="1"/>
</dbReference>
<dbReference type="InterPro" id="IPR020449">
    <property type="entry name" value="Tscrpt_reg_AraC-type_HTH"/>
</dbReference>
<dbReference type="SUPFAM" id="SSF46689">
    <property type="entry name" value="Homeodomain-like"/>
    <property type="match status" value="2"/>
</dbReference>
<evidence type="ECO:0000259" key="4">
    <source>
        <dbReference type="PROSITE" id="PS01124"/>
    </source>
</evidence>
<dbReference type="InterPro" id="IPR010499">
    <property type="entry name" value="AraC_E-bd"/>
</dbReference>
<proteinExistence type="predicted"/>
<dbReference type="EMBL" id="NIBG01000001">
    <property type="protein sequence ID" value="PAB61081.1"/>
    <property type="molecule type" value="Genomic_DNA"/>
</dbReference>
<dbReference type="RefSeq" id="WP_095130161.1">
    <property type="nucleotide sequence ID" value="NZ_NIBG01000001.1"/>
</dbReference>
<dbReference type="GO" id="GO:0043565">
    <property type="term" value="F:sequence-specific DNA binding"/>
    <property type="evidence" value="ECO:0007669"/>
    <property type="project" value="InterPro"/>
</dbReference>
<sequence length="286" mass="32757">MNWIKNMNEALYYIEDNIENDVTSDEIAKVAMCSKFHFMRMFSMLTGMSLGEYIRLRKLSLATKYLICDNEKIITIAMKLGYETPESFSKAFKKLHGVSPSKVRKENIKLKAIPPLSFQITVKGEDRMNYSIQEKEPFKIVGVSRRFNGENGENFRKIPLFWDEVFKSGKYKILEENAGSLGVLGVCTNFCQETKDFDYLIAVEGNEVEGLEGPTTIEVPKLTWAIFESIGPLPESIQNVTKKIFTEWFPATGYEHACGPEIEVYYEGDPQAEDYRSEVWVPIVID</sequence>
<organism evidence="5 6">
    <name type="scientific">Anaeromicrobium sediminis</name>
    <dbReference type="NCBI Taxonomy" id="1478221"/>
    <lineage>
        <taxon>Bacteria</taxon>
        <taxon>Bacillati</taxon>
        <taxon>Bacillota</taxon>
        <taxon>Clostridia</taxon>
        <taxon>Peptostreptococcales</taxon>
        <taxon>Thermotaleaceae</taxon>
        <taxon>Anaeromicrobium</taxon>
    </lineage>
</organism>
<keyword evidence="6" id="KW-1185">Reference proteome</keyword>
<comment type="caution">
    <text evidence="5">The sequence shown here is derived from an EMBL/GenBank/DDBJ whole genome shotgun (WGS) entry which is preliminary data.</text>
</comment>
<keyword evidence="1" id="KW-0805">Transcription regulation</keyword>
<dbReference type="PROSITE" id="PS01124">
    <property type="entry name" value="HTH_ARAC_FAMILY_2"/>
    <property type="match status" value="1"/>
</dbReference>
<dbReference type="InterPro" id="IPR018062">
    <property type="entry name" value="HTH_AraC-typ_CS"/>
</dbReference>
<protein>
    <submittedName>
        <fullName evidence="5">AraC family transcriptional regulator</fullName>
    </submittedName>
</protein>